<comment type="caution">
    <text evidence="1">The sequence shown here is derived from an EMBL/GenBank/DDBJ whole genome shotgun (WGS) entry which is preliminary data.</text>
</comment>
<reference evidence="1" key="1">
    <citation type="submission" date="2023-08" db="EMBL/GenBank/DDBJ databases">
        <authorList>
            <person name="Chen Y."/>
            <person name="Shah S."/>
            <person name="Dougan E. K."/>
            <person name="Thang M."/>
            <person name="Chan C."/>
        </authorList>
    </citation>
    <scope>NUCLEOTIDE SEQUENCE</scope>
</reference>
<evidence type="ECO:0000313" key="2">
    <source>
        <dbReference type="Proteomes" id="UP001178507"/>
    </source>
</evidence>
<accession>A0AA36MQG4</accession>
<protein>
    <submittedName>
        <fullName evidence="1">Uncharacterized protein</fullName>
    </submittedName>
</protein>
<evidence type="ECO:0000313" key="1">
    <source>
        <dbReference type="EMBL" id="CAJ1381645.1"/>
    </source>
</evidence>
<dbReference type="EMBL" id="CAUJNA010000829">
    <property type="protein sequence ID" value="CAJ1381645.1"/>
    <property type="molecule type" value="Genomic_DNA"/>
</dbReference>
<sequence length="152" mass="17619">MSNAGHVPAENFDVPSDSLDGNVSARWQFAARRWRYANYNWSLKHTWPSSLDEFVRQWGLESWALQVVKALPREVQQEAGTALSLLLDAADLYLPEFVSRMTMPTLRKVLHGFDGSSTRDGNISRRFLGYVRSKWGQHYELDEETWMQLQQL</sequence>
<gene>
    <name evidence="1" type="ORF">EVOR1521_LOCUS9265</name>
</gene>
<dbReference type="Proteomes" id="UP001178507">
    <property type="component" value="Unassembled WGS sequence"/>
</dbReference>
<dbReference type="AlphaFoldDB" id="A0AA36MQG4"/>
<proteinExistence type="predicted"/>
<organism evidence="1 2">
    <name type="scientific">Effrenium voratum</name>
    <dbReference type="NCBI Taxonomy" id="2562239"/>
    <lineage>
        <taxon>Eukaryota</taxon>
        <taxon>Sar</taxon>
        <taxon>Alveolata</taxon>
        <taxon>Dinophyceae</taxon>
        <taxon>Suessiales</taxon>
        <taxon>Symbiodiniaceae</taxon>
        <taxon>Effrenium</taxon>
    </lineage>
</organism>
<name>A0AA36MQG4_9DINO</name>
<keyword evidence="2" id="KW-1185">Reference proteome</keyword>